<dbReference type="PANTHER" id="PTHR42693">
    <property type="entry name" value="ARYLSULFATASE FAMILY MEMBER"/>
    <property type="match status" value="1"/>
</dbReference>
<dbReference type="PANTHER" id="PTHR42693:SF53">
    <property type="entry name" value="ENDO-4-O-SULFATASE"/>
    <property type="match status" value="1"/>
</dbReference>
<keyword evidence="2" id="KW-0378">Hydrolase</keyword>
<dbReference type="Gene3D" id="3.30.1120.10">
    <property type="match status" value="1"/>
</dbReference>
<keyword evidence="6" id="KW-1185">Reference proteome</keyword>
<proteinExistence type="inferred from homology"/>
<dbReference type="SUPFAM" id="SSF53649">
    <property type="entry name" value="Alkaline phosphatase-like"/>
    <property type="match status" value="1"/>
</dbReference>
<dbReference type="InterPro" id="IPR017850">
    <property type="entry name" value="Alkaline_phosphatase_core_sf"/>
</dbReference>
<dbReference type="PROSITE" id="PS51318">
    <property type="entry name" value="TAT"/>
    <property type="match status" value="1"/>
</dbReference>
<evidence type="ECO:0000256" key="2">
    <source>
        <dbReference type="ARBA" id="ARBA00022801"/>
    </source>
</evidence>
<feature type="domain" description="Sulfatase N-terminal" evidence="4">
    <location>
        <begin position="49"/>
        <end position="360"/>
    </location>
</feature>
<evidence type="ECO:0000256" key="1">
    <source>
        <dbReference type="ARBA" id="ARBA00008779"/>
    </source>
</evidence>
<name>A0ABP4BGI2_9ACTN</name>
<dbReference type="Proteomes" id="UP001500665">
    <property type="component" value="Unassembled WGS sequence"/>
</dbReference>
<dbReference type="InterPro" id="IPR006311">
    <property type="entry name" value="TAT_signal"/>
</dbReference>
<dbReference type="Pfam" id="PF00884">
    <property type="entry name" value="Sulfatase"/>
    <property type="match status" value="1"/>
</dbReference>
<dbReference type="EMBL" id="BAAAHH010000010">
    <property type="protein sequence ID" value="GAA0950750.1"/>
    <property type="molecule type" value="Genomic_DNA"/>
</dbReference>
<reference evidence="6" key="1">
    <citation type="journal article" date="2019" name="Int. J. Syst. Evol. Microbiol.">
        <title>The Global Catalogue of Microorganisms (GCM) 10K type strain sequencing project: providing services to taxonomists for standard genome sequencing and annotation.</title>
        <authorList>
            <consortium name="The Broad Institute Genomics Platform"/>
            <consortium name="The Broad Institute Genome Sequencing Center for Infectious Disease"/>
            <person name="Wu L."/>
            <person name="Ma J."/>
        </authorList>
    </citation>
    <scope>NUCLEOTIDE SEQUENCE [LARGE SCALE GENOMIC DNA]</scope>
    <source>
        <strain evidence="6">JCM 10696</strain>
    </source>
</reference>
<dbReference type="InterPro" id="IPR050738">
    <property type="entry name" value="Sulfatase"/>
</dbReference>
<evidence type="ECO:0000256" key="3">
    <source>
        <dbReference type="SAM" id="SignalP"/>
    </source>
</evidence>
<dbReference type="InterPro" id="IPR000917">
    <property type="entry name" value="Sulfatase_N"/>
</dbReference>
<comment type="caution">
    <text evidence="5">The sequence shown here is derived from an EMBL/GenBank/DDBJ whole genome shotgun (WGS) entry which is preliminary data.</text>
</comment>
<keyword evidence="3" id="KW-0732">Signal</keyword>
<dbReference type="CDD" id="cd16145">
    <property type="entry name" value="ARS_like"/>
    <property type="match status" value="1"/>
</dbReference>
<dbReference type="Gene3D" id="3.40.720.10">
    <property type="entry name" value="Alkaline Phosphatase, subunit A"/>
    <property type="match status" value="1"/>
</dbReference>
<evidence type="ECO:0000313" key="6">
    <source>
        <dbReference type="Proteomes" id="UP001500665"/>
    </source>
</evidence>
<comment type="similarity">
    <text evidence="1">Belongs to the sulfatase family.</text>
</comment>
<sequence length="478" mass="52690">MLSRRQLLRTSALLGLGVPALTAASGPVRAQEAREEGAAQARAATDTRPNLILVVADDLGYGALGSYGQKKIRTPVLDRMARQGLRFTQAYAAASVCAPSRCSLYTGLHTGHSRVRQNPRAGLPNGLREEDTTFAEALRDAGYRTGLFGKWGLGPERGGQPSHPNARGFQDFYGYINHRHAHDYYPEHLWRDGERVRLKANRQGRQGAYAPDLLRDRAVSFIKKSGEKPFLLVYTPNLPHSPSDVPGLGRYRNKPWPRADRGHAAQITLLDSHLGDLLDALPKGRRTIVLVTSDNGPHEEGGVDPDRFDANGRLRGYKRNLYEGGIRVPLIAWGPGLVKRGRSSRVTQHTDLFPTLAEFAKAAVPRHLDGTSLRGTLIGGRGQAPAKHLYWYRSETHSTRRANAAENGSVTRMAEAVRQGDWKLVRFAPGSGRPRSDSGWRTELYDLGKDPGERRNLASRHPEVVIRLSRLASASWAG</sequence>
<accession>A0ABP4BGI2</accession>
<feature type="signal peptide" evidence="3">
    <location>
        <begin position="1"/>
        <end position="30"/>
    </location>
</feature>
<protein>
    <submittedName>
        <fullName evidence="5">Arylsulfatase</fullName>
    </submittedName>
</protein>
<feature type="chain" id="PRO_5045551543" evidence="3">
    <location>
        <begin position="31"/>
        <end position="478"/>
    </location>
</feature>
<organism evidence="5 6">
    <name type="scientific">Actinocorallia libanotica</name>
    <dbReference type="NCBI Taxonomy" id="46162"/>
    <lineage>
        <taxon>Bacteria</taxon>
        <taxon>Bacillati</taxon>
        <taxon>Actinomycetota</taxon>
        <taxon>Actinomycetes</taxon>
        <taxon>Streptosporangiales</taxon>
        <taxon>Thermomonosporaceae</taxon>
        <taxon>Actinocorallia</taxon>
    </lineage>
</organism>
<gene>
    <name evidence="5" type="ORF">GCM10009550_29600</name>
</gene>
<evidence type="ECO:0000259" key="4">
    <source>
        <dbReference type="Pfam" id="PF00884"/>
    </source>
</evidence>
<evidence type="ECO:0000313" key="5">
    <source>
        <dbReference type="EMBL" id="GAA0950750.1"/>
    </source>
</evidence>